<dbReference type="InterPro" id="IPR025497">
    <property type="entry name" value="PatA-like_N"/>
</dbReference>
<dbReference type="HOGENOM" id="CLU_1037607_0_0_0"/>
<proteinExistence type="predicted"/>
<dbReference type="KEGG" id="msv:Mesil_0879"/>
<organism evidence="2 3">
    <name type="scientific">Allomeiothermus silvanus (strain ATCC 700542 / DSM 9946 / NBRC 106475 / NCIMB 13440 / VI-R2)</name>
    <name type="common">Thermus silvanus</name>
    <dbReference type="NCBI Taxonomy" id="526227"/>
    <lineage>
        <taxon>Bacteria</taxon>
        <taxon>Thermotogati</taxon>
        <taxon>Deinococcota</taxon>
        <taxon>Deinococci</taxon>
        <taxon>Thermales</taxon>
        <taxon>Thermaceae</taxon>
        <taxon>Allomeiothermus</taxon>
    </lineage>
</organism>
<gene>
    <name evidence="2" type="ordered locus">Mesil_0879</name>
</gene>
<name>D7BBZ5_ALLS1</name>
<keyword evidence="3" id="KW-1185">Reference proteome</keyword>
<dbReference type="EMBL" id="CP002042">
    <property type="protein sequence ID" value="ADH62791.1"/>
    <property type="molecule type" value="Genomic_DNA"/>
</dbReference>
<dbReference type="AlphaFoldDB" id="D7BBZ5"/>
<feature type="domain" description="PatA-like N-terminal" evidence="1">
    <location>
        <begin position="7"/>
        <end position="106"/>
    </location>
</feature>
<accession>D7BBZ5</accession>
<evidence type="ECO:0000313" key="3">
    <source>
        <dbReference type="Proteomes" id="UP000001916"/>
    </source>
</evidence>
<dbReference type="eggNOG" id="ENOG5031S5X">
    <property type="taxonomic scope" value="Bacteria"/>
</dbReference>
<reference evidence="2 3" key="1">
    <citation type="journal article" date="2010" name="Stand. Genomic Sci.">
        <title>Complete genome sequence of Meiothermus silvanus type strain (VI-R2).</title>
        <authorList>
            <person name="Sikorski J."/>
            <person name="Tindall B.J."/>
            <person name="Lowry S."/>
            <person name="Lucas S."/>
            <person name="Nolan M."/>
            <person name="Copeland A."/>
            <person name="Glavina Del Rio T."/>
            <person name="Tice H."/>
            <person name="Cheng J.F."/>
            <person name="Han C."/>
            <person name="Pitluck S."/>
            <person name="Liolios K."/>
            <person name="Ivanova N."/>
            <person name="Mavromatis K."/>
            <person name="Mikhailova N."/>
            <person name="Pati A."/>
            <person name="Goodwin L."/>
            <person name="Chen A."/>
            <person name="Palaniappan K."/>
            <person name="Land M."/>
            <person name="Hauser L."/>
            <person name="Chang Y.J."/>
            <person name="Jeffries C.D."/>
            <person name="Rohde M."/>
            <person name="Goker M."/>
            <person name="Woyke T."/>
            <person name="Bristow J."/>
            <person name="Eisen J.A."/>
            <person name="Markowitz V."/>
            <person name="Hugenholtz P."/>
            <person name="Kyrpides N.C."/>
            <person name="Klenk H.P."/>
            <person name="Lapidus A."/>
        </authorList>
    </citation>
    <scope>NUCLEOTIDE SEQUENCE [LARGE SCALE GENOMIC DNA]</scope>
    <source>
        <strain evidence="3">ATCC 700542 / DSM 9946 / VI-R2</strain>
    </source>
</reference>
<evidence type="ECO:0000313" key="2">
    <source>
        <dbReference type="EMBL" id="ADH62791.1"/>
    </source>
</evidence>
<dbReference type="STRING" id="526227.Mesil_0879"/>
<dbReference type="Proteomes" id="UP000001916">
    <property type="component" value="Chromosome"/>
</dbReference>
<protein>
    <recommendedName>
        <fullName evidence="1">PatA-like N-terminal domain-containing protein</fullName>
    </recommendedName>
</protein>
<sequence>MGCEVLRGNLADFPLVGLLQMLFSSGRGGALVVEPPPLPGSIYIQAGQIVHAQAGGLTGGPALTLLAGIRRASFRFEAESPPPMATIESGGFQTQARLAEEAQIWQSLRHLPEDWTQVLRIDPKAREQDLPHQDLLLLRQVEGQRIVEVLISFETGVLEAAQTLDRWFAAGWLSSKPQLLIEPASLVVLSLYGNEQGVAYIDEVLYLQWSRQIKQDFHICMGLPGGVEDVAFIPRPRPNFQSRIGLFEKDLRKYRLARGTQVEVWPELS</sequence>
<dbReference type="Pfam" id="PF14332">
    <property type="entry name" value="DUF4388"/>
    <property type="match status" value="1"/>
</dbReference>
<evidence type="ECO:0000259" key="1">
    <source>
        <dbReference type="Pfam" id="PF14332"/>
    </source>
</evidence>